<dbReference type="PANTHER" id="PTHR21040:SF8">
    <property type="entry name" value="BCDNA.GH04120"/>
    <property type="match status" value="1"/>
</dbReference>
<dbReference type="Gene3D" id="1.20.120.670">
    <property type="entry name" value="N-acetyl-b-d-glucoasminidase"/>
    <property type="match status" value="1"/>
</dbReference>
<evidence type="ECO:0000256" key="2">
    <source>
        <dbReference type="ARBA" id="ARBA00022801"/>
    </source>
</evidence>
<protein>
    <submittedName>
        <fullName evidence="5">Beta-N-acetylhexosaminidase</fullName>
    </submittedName>
</protein>
<feature type="domain" description="Glycoside hydrolase family 20 catalytic" evidence="3">
    <location>
        <begin position="91"/>
        <end position="274"/>
    </location>
</feature>
<evidence type="ECO:0000259" key="3">
    <source>
        <dbReference type="Pfam" id="PF00728"/>
    </source>
</evidence>
<evidence type="ECO:0000313" key="5">
    <source>
        <dbReference type="EMBL" id="MFC4075816.1"/>
    </source>
</evidence>
<dbReference type="CDD" id="cd06565">
    <property type="entry name" value="GH20_GcnA-like"/>
    <property type="match status" value="1"/>
</dbReference>
<dbReference type="InterPro" id="IPR017853">
    <property type="entry name" value="GH"/>
</dbReference>
<dbReference type="Pfam" id="PF00728">
    <property type="entry name" value="Glyco_hydro_20"/>
    <property type="match status" value="1"/>
</dbReference>
<name>A0ABV8JAA4_9BACL</name>
<organism evidence="5 6">
    <name type="scientific">Salinithrix halophila</name>
    <dbReference type="NCBI Taxonomy" id="1485204"/>
    <lineage>
        <taxon>Bacteria</taxon>
        <taxon>Bacillati</taxon>
        <taxon>Bacillota</taxon>
        <taxon>Bacilli</taxon>
        <taxon>Bacillales</taxon>
        <taxon>Thermoactinomycetaceae</taxon>
        <taxon>Salinithrix</taxon>
    </lineage>
</organism>
<evidence type="ECO:0000313" key="6">
    <source>
        <dbReference type="Proteomes" id="UP001595843"/>
    </source>
</evidence>
<feature type="domain" description="Glycoside Hydrolase 20C C-terminal" evidence="4">
    <location>
        <begin position="421"/>
        <end position="607"/>
    </location>
</feature>
<evidence type="ECO:0000256" key="1">
    <source>
        <dbReference type="ARBA" id="ARBA00006285"/>
    </source>
</evidence>
<keyword evidence="2" id="KW-0378">Hydrolase</keyword>
<sequence length="629" mass="72542">MKLRFEGSISDLEEGLAELCPELGIIRDEQGVSVTVEKTGRYRLEVSVEKGRATIRFKEKIHFFRGLGLLMEKLRQGEEGRVEEVPRFTMNGAMFDCSRNAVLRPETIRMVMRRMALMGLNMLMLYTEDTYEVPKVPYFGYLRGRYAQDEIRSLDAYAARFGIELIPCIQTLAHLASFLQWKAADGVRDTEDVLLAGSKETHSLIEKMVDAVASAFSTRRIHIGMDEAFALGRGRYLDRHGYRRPFDIMSEHLQEVLTITREKGLQPMIWSDMFFRLGSRDHAYYDLETEIPEEAIRRVPQDVRFVYWDYYHTDPDFYRQFIAMHRRFGSDPVFAGGVWTWNGPAINYDKSFRTTDAALTACKETGIREVFATLWGDDGAETNMLSGLLGLQFFAEHGYADRVDRDQLYRRFALCVGAEAEDFLTLGRFDLLPGANREDLTPDNPTKFLLWQDPLLGLFDRHVEGIPVASYYSNLSRDLERCLERSGTWRFLFETPLRLAETLILKGDLGIRLKKAYEAGDRETLGRLAEEEIPELYRRVESLRHAHRAQWLETMKPFGWEVLDIRYGGLLTRLESTGSRLVGYLKGEVQRIEELEEKRLFFDSHQPSEGVGKANLYSRIASPSVMGFR</sequence>
<reference evidence="6" key="1">
    <citation type="journal article" date="2019" name="Int. J. Syst. Evol. Microbiol.">
        <title>The Global Catalogue of Microorganisms (GCM) 10K type strain sequencing project: providing services to taxonomists for standard genome sequencing and annotation.</title>
        <authorList>
            <consortium name="The Broad Institute Genomics Platform"/>
            <consortium name="The Broad Institute Genome Sequencing Center for Infectious Disease"/>
            <person name="Wu L."/>
            <person name="Ma J."/>
        </authorList>
    </citation>
    <scope>NUCLEOTIDE SEQUENCE [LARGE SCALE GENOMIC DNA]</scope>
    <source>
        <strain evidence="6">IBRC-M 10813</strain>
    </source>
</reference>
<comment type="similarity">
    <text evidence="1">Belongs to the glycosyl hydrolase 20 family.</text>
</comment>
<comment type="caution">
    <text evidence="5">The sequence shown here is derived from an EMBL/GenBank/DDBJ whole genome shotgun (WGS) entry which is preliminary data.</text>
</comment>
<keyword evidence="6" id="KW-1185">Reference proteome</keyword>
<evidence type="ECO:0000259" key="4">
    <source>
        <dbReference type="Pfam" id="PF18088"/>
    </source>
</evidence>
<gene>
    <name evidence="5" type="ORF">ACFOUO_03230</name>
</gene>
<dbReference type="Pfam" id="PF18088">
    <property type="entry name" value="Glyco_H_20C_C"/>
    <property type="match status" value="1"/>
</dbReference>
<dbReference type="InterPro" id="IPR038901">
    <property type="entry name" value="HEXDC-like"/>
</dbReference>
<dbReference type="PANTHER" id="PTHR21040">
    <property type="entry name" value="BCDNA.GH04120"/>
    <property type="match status" value="1"/>
</dbReference>
<proteinExistence type="inferred from homology"/>
<dbReference type="Gene3D" id="3.20.20.80">
    <property type="entry name" value="Glycosidases"/>
    <property type="match status" value="1"/>
</dbReference>
<dbReference type="EMBL" id="JBHSAP010000007">
    <property type="protein sequence ID" value="MFC4075816.1"/>
    <property type="molecule type" value="Genomic_DNA"/>
</dbReference>
<dbReference type="InterPro" id="IPR015883">
    <property type="entry name" value="Glyco_hydro_20_cat"/>
</dbReference>
<dbReference type="RefSeq" id="WP_380702094.1">
    <property type="nucleotide sequence ID" value="NZ_JBHSAP010000007.1"/>
</dbReference>
<dbReference type="Proteomes" id="UP001595843">
    <property type="component" value="Unassembled WGS sequence"/>
</dbReference>
<dbReference type="InterPro" id="IPR041063">
    <property type="entry name" value="Glyco_H_20C_C"/>
</dbReference>
<accession>A0ABV8JAA4</accession>
<dbReference type="SUPFAM" id="SSF51445">
    <property type="entry name" value="(Trans)glycosidases"/>
    <property type="match status" value="1"/>
</dbReference>